<dbReference type="Pfam" id="PF00172">
    <property type="entry name" value="Zn_clus"/>
    <property type="match status" value="1"/>
</dbReference>
<keyword evidence="1" id="KW-0539">Nucleus</keyword>
<dbReference type="Proteomes" id="UP001305779">
    <property type="component" value="Unassembled WGS sequence"/>
</dbReference>
<dbReference type="Gene3D" id="4.10.240.10">
    <property type="entry name" value="Zn(2)-C6 fungal-type DNA-binding domain"/>
    <property type="match status" value="1"/>
</dbReference>
<evidence type="ECO:0000256" key="1">
    <source>
        <dbReference type="ARBA" id="ARBA00023242"/>
    </source>
</evidence>
<keyword evidence="5" id="KW-1185">Reference proteome</keyword>
<evidence type="ECO:0000313" key="4">
    <source>
        <dbReference type="EMBL" id="KAK4506826.1"/>
    </source>
</evidence>
<feature type="domain" description="Zn(2)-C6 fungal-type" evidence="3">
    <location>
        <begin position="10"/>
        <end position="38"/>
    </location>
</feature>
<gene>
    <name evidence="4" type="ORF">PRZ48_000559</name>
</gene>
<evidence type="ECO:0000259" key="3">
    <source>
        <dbReference type="PROSITE" id="PS50048"/>
    </source>
</evidence>
<reference evidence="4 5" key="1">
    <citation type="journal article" date="2023" name="G3 (Bethesda)">
        <title>A chromosome-level genome assembly of Zasmidium syzygii isolated from banana leaves.</title>
        <authorList>
            <person name="van Westerhoven A.C."/>
            <person name="Mehrabi R."/>
            <person name="Talebi R."/>
            <person name="Steentjes M.B.F."/>
            <person name="Corcolon B."/>
            <person name="Chong P.A."/>
            <person name="Kema G.H.J."/>
            <person name="Seidl M.F."/>
        </authorList>
    </citation>
    <scope>NUCLEOTIDE SEQUENCE [LARGE SCALE GENOMIC DNA]</scope>
    <source>
        <strain evidence="4 5">P124</strain>
    </source>
</reference>
<dbReference type="CDD" id="cd00067">
    <property type="entry name" value="GAL4"/>
    <property type="match status" value="1"/>
</dbReference>
<dbReference type="PANTHER" id="PTHR38791">
    <property type="entry name" value="ZN(II)2CYS6 TRANSCRIPTION FACTOR (EUROFUNG)-RELATED-RELATED"/>
    <property type="match status" value="1"/>
</dbReference>
<comment type="caution">
    <text evidence="4">The sequence shown here is derived from an EMBL/GenBank/DDBJ whole genome shotgun (WGS) entry which is preliminary data.</text>
</comment>
<dbReference type="PROSITE" id="PS00463">
    <property type="entry name" value="ZN2_CY6_FUNGAL_1"/>
    <property type="match status" value="1"/>
</dbReference>
<dbReference type="SUPFAM" id="SSF57701">
    <property type="entry name" value="Zn2/Cys6 DNA-binding domain"/>
    <property type="match status" value="1"/>
</dbReference>
<protein>
    <recommendedName>
        <fullName evidence="3">Zn(2)-C6 fungal-type domain-containing protein</fullName>
    </recommendedName>
</protein>
<proteinExistence type="predicted"/>
<organism evidence="4 5">
    <name type="scientific">Zasmidium cellare</name>
    <name type="common">Wine cellar mold</name>
    <name type="synonym">Racodium cellare</name>
    <dbReference type="NCBI Taxonomy" id="395010"/>
    <lineage>
        <taxon>Eukaryota</taxon>
        <taxon>Fungi</taxon>
        <taxon>Dikarya</taxon>
        <taxon>Ascomycota</taxon>
        <taxon>Pezizomycotina</taxon>
        <taxon>Dothideomycetes</taxon>
        <taxon>Dothideomycetidae</taxon>
        <taxon>Mycosphaerellales</taxon>
        <taxon>Mycosphaerellaceae</taxon>
        <taxon>Zasmidium</taxon>
    </lineage>
</organism>
<dbReference type="InterPro" id="IPR053175">
    <property type="entry name" value="DHMBA_Reg_Transcription_Factor"/>
</dbReference>
<name>A0ABR0F0E1_ZASCE</name>
<feature type="region of interest" description="Disordered" evidence="2">
    <location>
        <begin position="55"/>
        <end position="85"/>
    </location>
</feature>
<evidence type="ECO:0000256" key="2">
    <source>
        <dbReference type="SAM" id="MobiDB-lite"/>
    </source>
</evidence>
<dbReference type="InterPro" id="IPR001138">
    <property type="entry name" value="Zn2Cys6_DnaBD"/>
</dbReference>
<evidence type="ECO:0000313" key="5">
    <source>
        <dbReference type="Proteomes" id="UP001305779"/>
    </source>
</evidence>
<dbReference type="EMBL" id="JAXOVC010000001">
    <property type="protein sequence ID" value="KAK4506826.1"/>
    <property type="molecule type" value="Genomic_DNA"/>
</dbReference>
<accession>A0ABR0F0E1</accession>
<dbReference type="SMART" id="SM00066">
    <property type="entry name" value="GAL4"/>
    <property type="match status" value="1"/>
</dbReference>
<dbReference type="InterPro" id="IPR036864">
    <property type="entry name" value="Zn2-C6_fun-type_DNA-bd_sf"/>
</dbReference>
<dbReference type="PROSITE" id="PS50048">
    <property type="entry name" value="ZN2_CY6_FUNGAL_2"/>
    <property type="match status" value="1"/>
</dbReference>
<sequence>MVYTGRPSAGCASCRKSKKRCDQQVPACGRCVRLGKECGGYRDVSDLMFKDESHSVSKRLNTGTEAGPSSSGRPSPPKRPSPDSETQARKFFFEHFVAASYLSSLEGLELDEFLLQPVLACALHVMAQRQGANPIGLEQARKRYVDAIHRTNHALRSPESAKHDRSLIAVLLLSTFERLAWDSSMARENWSQHVQGLALILQLRGRNQLSDKLGAGLFRDIQSDMIVNSLHNETAVPAYIVEWSQFLDADEAHLPIDQIMLIASSIALTRQFFRIRDKVDDELLAIANDLEFNLQKWEENTSSNPMFTCRSVQDPSSNNAFAGVRHEYGSPQAFRYWNFWRVLRVLLSRLQEALWRRSWPVLATPEMPIPQPDHFRSIRNRMVNEICIATCSVFGNDNAAQPPSGSVASGQVLLNPLTVAGTCLLETLAETTISPEGNRLILLDRPYHLDPYNQTSTQLAWVVQKVDYLHEKVGIRAARSFSEWLKGEDSEYFDLGRSRLIRRHELIAAEEEAILDLSSIMGDMGDINMQL</sequence>